<dbReference type="EMBL" id="FWXV01000001">
    <property type="protein sequence ID" value="SMC53404.1"/>
    <property type="molecule type" value="Genomic_DNA"/>
</dbReference>
<dbReference type="OrthoDB" id="5327615at2"/>
<evidence type="ECO:0000313" key="10">
    <source>
        <dbReference type="Proteomes" id="UP000192674"/>
    </source>
</evidence>
<keyword evidence="10" id="KW-1185">Reference proteome</keyword>
<dbReference type="RefSeq" id="WP_084424320.1">
    <property type="nucleotide sequence ID" value="NZ_FWXV01000001.1"/>
</dbReference>
<protein>
    <recommendedName>
        <fullName evidence="2">carbonic anhydrase</fullName>
        <ecNumber evidence="2">4.2.1.1</ecNumber>
    </recommendedName>
</protein>
<evidence type="ECO:0000256" key="7">
    <source>
        <dbReference type="SAM" id="SignalP"/>
    </source>
</evidence>
<dbReference type="GO" id="GO:0008270">
    <property type="term" value="F:zinc ion binding"/>
    <property type="evidence" value="ECO:0007669"/>
    <property type="project" value="InterPro"/>
</dbReference>
<evidence type="ECO:0000259" key="8">
    <source>
        <dbReference type="PROSITE" id="PS51144"/>
    </source>
</evidence>
<dbReference type="PANTHER" id="PTHR18952">
    <property type="entry name" value="CARBONIC ANHYDRASE"/>
    <property type="match status" value="1"/>
</dbReference>
<feature type="chain" id="PRO_5039224253" description="carbonic anhydrase" evidence="7">
    <location>
        <begin position="25"/>
        <end position="249"/>
    </location>
</feature>
<dbReference type="Gene3D" id="3.10.200.10">
    <property type="entry name" value="Alpha carbonic anhydrase"/>
    <property type="match status" value="1"/>
</dbReference>
<name>A0A1Y5WVD9_KIBAR</name>
<feature type="domain" description="Alpha-carbonic anhydrase" evidence="8">
    <location>
        <begin position="1"/>
        <end position="247"/>
    </location>
</feature>
<keyword evidence="3" id="KW-0479">Metal-binding</keyword>
<dbReference type="AlphaFoldDB" id="A0A1Y5WVD9"/>
<dbReference type="InterPro" id="IPR036398">
    <property type="entry name" value="CA_dom_sf"/>
</dbReference>
<dbReference type="Proteomes" id="UP000192674">
    <property type="component" value="Unassembled WGS sequence"/>
</dbReference>
<dbReference type="EC" id="4.2.1.1" evidence="2"/>
<keyword evidence="5" id="KW-0456">Lyase</keyword>
<dbReference type="InterPro" id="IPR001148">
    <property type="entry name" value="CA_dom"/>
</dbReference>
<evidence type="ECO:0000256" key="6">
    <source>
        <dbReference type="ARBA" id="ARBA00048348"/>
    </source>
</evidence>
<evidence type="ECO:0000256" key="1">
    <source>
        <dbReference type="ARBA" id="ARBA00010718"/>
    </source>
</evidence>
<evidence type="ECO:0000256" key="5">
    <source>
        <dbReference type="ARBA" id="ARBA00023239"/>
    </source>
</evidence>
<dbReference type="Pfam" id="PF00194">
    <property type="entry name" value="Carb_anhydrase"/>
    <property type="match status" value="1"/>
</dbReference>
<dbReference type="PROSITE" id="PS51144">
    <property type="entry name" value="ALPHA_CA_2"/>
    <property type="match status" value="1"/>
</dbReference>
<evidence type="ECO:0000256" key="2">
    <source>
        <dbReference type="ARBA" id="ARBA00012925"/>
    </source>
</evidence>
<organism evidence="9 10">
    <name type="scientific">Kibdelosporangium aridum</name>
    <dbReference type="NCBI Taxonomy" id="2030"/>
    <lineage>
        <taxon>Bacteria</taxon>
        <taxon>Bacillati</taxon>
        <taxon>Actinomycetota</taxon>
        <taxon>Actinomycetes</taxon>
        <taxon>Pseudonocardiales</taxon>
        <taxon>Pseudonocardiaceae</taxon>
        <taxon>Kibdelosporangium</taxon>
    </lineage>
</organism>
<proteinExistence type="inferred from homology"/>
<feature type="signal peptide" evidence="7">
    <location>
        <begin position="1"/>
        <end position="24"/>
    </location>
</feature>
<gene>
    <name evidence="9" type="ORF">SAMN05661093_00417</name>
</gene>
<dbReference type="InterPro" id="IPR023561">
    <property type="entry name" value="Carbonic_anhydrase_a-class"/>
</dbReference>
<reference evidence="9 10" key="1">
    <citation type="submission" date="2017-04" db="EMBL/GenBank/DDBJ databases">
        <authorList>
            <person name="Afonso C.L."/>
            <person name="Miller P.J."/>
            <person name="Scott M.A."/>
            <person name="Spackman E."/>
            <person name="Goraichik I."/>
            <person name="Dimitrov K.M."/>
            <person name="Suarez D.L."/>
            <person name="Swayne D.E."/>
        </authorList>
    </citation>
    <scope>NUCLEOTIDE SEQUENCE [LARGE SCALE GENOMIC DNA]</scope>
    <source>
        <strain evidence="9 10">DSM 43828</strain>
    </source>
</reference>
<evidence type="ECO:0000256" key="4">
    <source>
        <dbReference type="ARBA" id="ARBA00022833"/>
    </source>
</evidence>
<dbReference type="InterPro" id="IPR041891">
    <property type="entry name" value="Alpha_CA_prokaryot-like"/>
</dbReference>
<comment type="catalytic activity">
    <reaction evidence="6">
        <text>hydrogencarbonate + H(+) = CO2 + H2O</text>
        <dbReference type="Rhea" id="RHEA:10748"/>
        <dbReference type="ChEBI" id="CHEBI:15377"/>
        <dbReference type="ChEBI" id="CHEBI:15378"/>
        <dbReference type="ChEBI" id="CHEBI:16526"/>
        <dbReference type="ChEBI" id="CHEBI:17544"/>
        <dbReference type="EC" id="4.2.1.1"/>
    </reaction>
</comment>
<dbReference type="SUPFAM" id="SSF51069">
    <property type="entry name" value="Carbonic anhydrase"/>
    <property type="match status" value="1"/>
</dbReference>
<keyword evidence="7" id="KW-0732">Signal</keyword>
<dbReference type="PANTHER" id="PTHR18952:SF265">
    <property type="entry name" value="CARBONIC ANHYDRASE"/>
    <property type="match status" value="1"/>
</dbReference>
<dbReference type="GO" id="GO:0004089">
    <property type="term" value="F:carbonate dehydratase activity"/>
    <property type="evidence" value="ECO:0007669"/>
    <property type="project" value="UniProtKB-EC"/>
</dbReference>
<dbReference type="CDD" id="cd03124">
    <property type="entry name" value="alpha_CA_prokaryotic_like"/>
    <property type="match status" value="1"/>
</dbReference>
<sequence>MARMRKAAAILVPLALSASIVAFAGQAESKLPQQSPINVTPESTRVDLGAPKLHVSYGRSDLLLHYDRKDAADPNGCNVRHHEESEKAEIESGNPYITLGTDPTQWKLLQFHWHTPSEHKFAGHGFPLELHLVHENVTTKQLAVIGIPLRAGASSTVDTVLAKLAPECGANVHLSQIDLNTLLPHDTSTLRYMGSLTTDPFTEGVRWFLMREKTVTQATIDRFQHLFPHGNSRAVQPLNGRTVTAVPHS</sequence>
<accession>A0A1Y5WVD9</accession>
<keyword evidence="4" id="KW-0862">Zinc</keyword>
<dbReference type="SMART" id="SM01057">
    <property type="entry name" value="Carb_anhydrase"/>
    <property type="match status" value="1"/>
</dbReference>
<evidence type="ECO:0000256" key="3">
    <source>
        <dbReference type="ARBA" id="ARBA00022723"/>
    </source>
</evidence>
<comment type="similarity">
    <text evidence="1">Belongs to the alpha-carbonic anhydrase family.</text>
</comment>
<evidence type="ECO:0000313" key="9">
    <source>
        <dbReference type="EMBL" id="SMC53404.1"/>
    </source>
</evidence>